<dbReference type="Proteomes" id="UP000287563">
    <property type="component" value="Unassembled WGS sequence"/>
</dbReference>
<dbReference type="RefSeq" id="WP_128784859.1">
    <property type="nucleotide sequence ID" value="NZ_JAKJSG010000029.1"/>
</dbReference>
<dbReference type="SUPFAM" id="SSF54637">
    <property type="entry name" value="Thioesterase/thiol ester dehydrase-isomerase"/>
    <property type="match status" value="1"/>
</dbReference>
<dbReference type="EMBL" id="RJLM01000006">
    <property type="protein sequence ID" value="RWX54589.1"/>
    <property type="molecule type" value="Genomic_DNA"/>
</dbReference>
<dbReference type="OrthoDB" id="9812842at2"/>
<dbReference type="Pfam" id="PF22818">
    <property type="entry name" value="ApeI-like"/>
    <property type="match status" value="1"/>
</dbReference>
<protein>
    <submittedName>
        <fullName evidence="2">3-hydroxyacyl-ACP dehydratase</fullName>
    </submittedName>
</protein>
<gene>
    <name evidence="2" type="ORF">EDI28_15975</name>
</gene>
<keyword evidence="3" id="KW-1185">Reference proteome</keyword>
<sequence>MNKRKPTVIETQLTGNSAVLTLKVDGNIVDFQGHFSSYPLLPGVTQIDWAVYYGRTLFDIPSEFGGMDVIKFQEPIQPDSIVELALNWIAEKEKLQFSFYSVAEGTSKRVTHSSGRIKLDAAK</sequence>
<feature type="domain" description="ApeI dehydratase-like" evidence="1">
    <location>
        <begin position="14"/>
        <end position="104"/>
    </location>
</feature>
<proteinExistence type="predicted"/>
<accession>A0A444JNF1</accession>
<evidence type="ECO:0000259" key="1">
    <source>
        <dbReference type="Pfam" id="PF22818"/>
    </source>
</evidence>
<name>A0A444JNF1_9GAMM</name>
<dbReference type="InterPro" id="IPR029069">
    <property type="entry name" value="HotDog_dom_sf"/>
</dbReference>
<dbReference type="InterPro" id="IPR054545">
    <property type="entry name" value="ApeI-like"/>
</dbReference>
<dbReference type="InterPro" id="IPR016962">
    <property type="entry name" value="Dehydrase_ECs4332_prd"/>
</dbReference>
<dbReference type="AlphaFoldDB" id="A0A444JNF1"/>
<evidence type="ECO:0000313" key="2">
    <source>
        <dbReference type="EMBL" id="RWX54589.1"/>
    </source>
</evidence>
<dbReference type="Gene3D" id="3.10.129.10">
    <property type="entry name" value="Hotdog Thioesterase"/>
    <property type="match status" value="1"/>
</dbReference>
<dbReference type="PIRSF" id="PIRSF030962">
    <property type="entry name" value="Dehydrase_ECs4332_prd"/>
    <property type="match status" value="1"/>
</dbReference>
<reference evidence="2 3" key="1">
    <citation type="submission" date="2018-11" db="EMBL/GenBank/DDBJ databases">
        <title>Photobacterium sp. BEI247 sp. nov., a marine bacterium isolated from Yongle Blue Hole in the South China Sea.</title>
        <authorList>
            <person name="Wang X."/>
        </authorList>
    </citation>
    <scope>NUCLEOTIDE SEQUENCE [LARGE SCALE GENOMIC DNA]</scope>
    <source>
        <strain evidence="3">BEI247</strain>
    </source>
</reference>
<organism evidence="2 3">
    <name type="scientific">Photobacterium chitinilyticum</name>
    <dbReference type="NCBI Taxonomy" id="2485123"/>
    <lineage>
        <taxon>Bacteria</taxon>
        <taxon>Pseudomonadati</taxon>
        <taxon>Pseudomonadota</taxon>
        <taxon>Gammaproteobacteria</taxon>
        <taxon>Vibrionales</taxon>
        <taxon>Vibrionaceae</taxon>
        <taxon>Photobacterium</taxon>
    </lineage>
</organism>
<comment type="caution">
    <text evidence="2">The sequence shown here is derived from an EMBL/GenBank/DDBJ whole genome shotgun (WGS) entry which is preliminary data.</text>
</comment>
<evidence type="ECO:0000313" key="3">
    <source>
        <dbReference type="Proteomes" id="UP000287563"/>
    </source>
</evidence>